<feature type="compositionally biased region" description="Polar residues" evidence="1">
    <location>
        <begin position="24"/>
        <end position="34"/>
    </location>
</feature>
<feature type="compositionally biased region" description="Basic residues" evidence="1">
    <location>
        <begin position="35"/>
        <end position="47"/>
    </location>
</feature>
<organism evidence="2 3">
    <name type="scientific">Aspergillus cristatus</name>
    <name type="common">Chinese Fuzhuan brick tea-fermentation fungus</name>
    <name type="synonym">Eurotium cristatum</name>
    <dbReference type="NCBI Taxonomy" id="573508"/>
    <lineage>
        <taxon>Eukaryota</taxon>
        <taxon>Fungi</taxon>
        <taxon>Dikarya</taxon>
        <taxon>Ascomycota</taxon>
        <taxon>Pezizomycotina</taxon>
        <taxon>Eurotiomycetes</taxon>
        <taxon>Eurotiomycetidae</taxon>
        <taxon>Eurotiales</taxon>
        <taxon>Aspergillaceae</taxon>
        <taxon>Aspergillus</taxon>
        <taxon>Aspergillus subgen. Aspergillus</taxon>
    </lineage>
</organism>
<accession>A0A1E3BGS2</accession>
<protein>
    <submittedName>
        <fullName evidence="2">Uncharacterized protein</fullName>
    </submittedName>
</protein>
<name>A0A1E3BGS2_ASPCR</name>
<keyword evidence="3" id="KW-1185">Reference proteome</keyword>
<proteinExistence type="predicted"/>
<evidence type="ECO:0000256" key="1">
    <source>
        <dbReference type="SAM" id="MobiDB-lite"/>
    </source>
</evidence>
<feature type="region of interest" description="Disordered" evidence="1">
    <location>
        <begin position="19"/>
        <end position="48"/>
    </location>
</feature>
<sequence>MSLRSVRNQANAVTVYPDEKNKHNQMLRSATKWQNKGKGRGKGKGKGKVYNFNDMHRVVVLAVGMGLDLYSGLVHPAEEDDDDQQTSAASLKTLKKLLACTSDVNLNETSSYHRHLGPIG</sequence>
<dbReference type="AlphaFoldDB" id="A0A1E3BGS2"/>
<dbReference type="VEuPathDB" id="FungiDB:SI65_05117"/>
<evidence type="ECO:0000313" key="3">
    <source>
        <dbReference type="Proteomes" id="UP000094569"/>
    </source>
</evidence>
<dbReference type="EMBL" id="JXNT01000004">
    <property type="protein sequence ID" value="ODM20129.1"/>
    <property type="molecule type" value="Genomic_DNA"/>
</dbReference>
<dbReference type="Proteomes" id="UP000094569">
    <property type="component" value="Unassembled WGS sequence"/>
</dbReference>
<reference evidence="2 3" key="1">
    <citation type="journal article" date="2016" name="BMC Genomics">
        <title>Comparative genomic and transcriptomic analyses of the Fuzhuan brick tea-fermentation fungus Aspergillus cristatus.</title>
        <authorList>
            <person name="Ge Y."/>
            <person name="Wang Y."/>
            <person name="Liu Y."/>
            <person name="Tan Y."/>
            <person name="Ren X."/>
            <person name="Zhang X."/>
            <person name="Hyde K.D."/>
            <person name="Liu Y."/>
            <person name="Liu Z."/>
        </authorList>
    </citation>
    <scope>NUCLEOTIDE SEQUENCE [LARGE SCALE GENOMIC DNA]</scope>
    <source>
        <strain evidence="2 3">GZAAS20.1005</strain>
    </source>
</reference>
<evidence type="ECO:0000313" key="2">
    <source>
        <dbReference type="EMBL" id="ODM20129.1"/>
    </source>
</evidence>
<gene>
    <name evidence="2" type="ORF">SI65_05117</name>
</gene>
<comment type="caution">
    <text evidence="2">The sequence shown here is derived from an EMBL/GenBank/DDBJ whole genome shotgun (WGS) entry which is preliminary data.</text>
</comment>